<sequence>MRQSVKFKAKIDQLLQALQTNNNSKRDCKEHVKAITFRTRTVVHKFEVLDVNLPLLEFLDKMPKFAKFLRKIMFRHKRIGKGEKITVNAECSAVVARKNMPKLKDTRCFTMAMEIRGVNFGKALCSLGSSIILFPFSLVHSKGVLEDVLVKVHQFILHVDFIILDFQEDLEIPIMLGSLFLATSESIIDVEKVSLTMRIDGEVGVFKCVNIFPNVMNSSSSSSSSSSCHSIGSMLLHVPDKFYQGCCKWYGFLGKALRS</sequence>
<evidence type="ECO:0000313" key="2">
    <source>
        <dbReference type="Proteomes" id="UP000325315"/>
    </source>
</evidence>
<dbReference type="Proteomes" id="UP000325315">
    <property type="component" value="Unassembled WGS sequence"/>
</dbReference>
<comment type="caution">
    <text evidence="1">The sequence shown here is derived from an EMBL/GenBank/DDBJ whole genome shotgun (WGS) entry which is preliminary data.</text>
</comment>
<reference evidence="2" key="1">
    <citation type="journal article" date="2019" name="Plant Biotechnol. J.">
        <title>Genome sequencing of the Australian wild diploid species Gossypium australe highlights disease resistance and delayed gland morphogenesis.</title>
        <authorList>
            <person name="Cai Y."/>
            <person name="Cai X."/>
            <person name="Wang Q."/>
            <person name="Wang P."/>
            <person name="Zhang Y."/>
            <person name="Cai C."/>
            <person name="Xu Y."/>
            <person name="Wang K."/>
            <person name="Zhou Z."/>
            <person name="Wang C."/>
            <person name="Geng S."/>
            <person name="Li B."/>
            <person name="Dong Q."/>
            <person name="Hou Y."/>
            <person name="Wang H."/>
            <person name="Ai P."/>
            <person name="Liu Z."/>
            <person name="Yi F."/>
            <person name="Sun M."/>
            <person name="An G."/>
            <person name="Cheng J."/>
            <person name="Zhang Y."/>
            <person name="Shi Q."/>
            <person name="Xie Y."/>
            <person name="Shi X."/>
            <person name="Chang Y."/>
            <person name="Huang F."/>
            <person name="Chen Y."/>
            <person name="Hong S."/>
            <person name="Mi L."/>
            <person name="Sun Q."/>
            <person name="Zhang L."/>
            <person name="Zhou B."/>
            <person name="Peng R."/>
            <person name="Zhang X."/>
            <person name="Liu F."/>
        </authorList>
    </citation>
    <scope>NUCLEOTIDE SEQUENCE [LARGE SCALE GENOMIC DNA]</scope>
    <source>
        <strain evidence="2">cv. PA1801</strain>
    </source>
</reference>
<proteinExistence type="predicted"/>
<gene>
    <name evidence="1" type="ORF">EPI10_001641</name>
</gene>
<dbReference type="PANTHER" id="PTHR33067">
    <property type="entry name" value="RNA-DIRECTED DNA POLYMERASE-RELATED"/>
    <property type="match status" value="1"/>
</dbReference>
<dbReference type="AlphaFoldDB" id="A0A5B6VBP0"/>
<dbReference type="OrthoDB" id="1702682at2759"/>
<dbReference type="Gene3D" id="2.40.70.10">
    <property type="entry name" value="Acid Proteases"/>
    <property type="match status" value="1"/>
</dbReference>
<dbReference type="InterPro" id="IPR021109">
    <property type="entry name" value="Peptidase_aspartic_dom_sf"/>
</dbReference>
<keyword evidence="2" id="KW-1185">Reference proteome</keyword>
<dbReference type="EMBL" id="SMMG02000007">
    <property type="protein sequence ID" value="KAA3466557.1"/>
    <property type="molecule type" value="Genomic_DNA"/>
</dbReference>
<evidence type="ECO:0000313" key="1">
    <source>
        <dbReference type="EMBL" id="KAA3466557.1"/>
    </source>
</evidence>
<protein>
    <submittedName>
        <fullName evidence="1">Uncharacterized protein</fullName>
    </submittedName>
</protein>
<organism evidence="1 2">
    <name type="scientific">Gossypium australe</name>
    <dbReference type="NCBI Taxonomy" id="47621"/>
    <lineage>
        <taxon>Eukaryota</taxon>
        <taxon>Viridiplantae</taxon>
        <taxon>Streptophyta</taxon>
        <taxon>Embryophyta</taxon>
        <taxon>Tracheophyta</taxon>
        <taxon>Spermatophyta</taxon>
        <taxon>Magnoliopsida</taxon>
        <taxon>eudicotyledons</taxon>
        <taxon>Gunneridae</taxon>
        <taxon>Pentapetalae</taxon>
        <taxon>rosids</taxon>
        <taxon>malvids</taxon>
        <taxon>Malvales</taxon>
        <taxon>Malvaceae</taxon>
        <taxon>Malvoideae</taxon>
        <taxon>Gossypium</taxon>
    </lineage>
</organism>
<dbReference type="PANTHER" id="PTHR33067:SF31">
    <property type="entry name" value="RNA-DIRECTED DNA POLYMERASE"/>
    <property type="match status" value="1"/>
</dbReference>
<accession>A0A5B6VBP0</accession>
<name>A0A5B6VBP0_9ROSI</name>